<feature type="non-terminal residue" evidence="2">
    <location>
        <position position="1"/>
    </location>
</feature>
<comment type="caution">
    <text evidence="2">The sequence shown here is derived from an EMBL/GenBank/DDBJ whole genome shotgun (WGS) entry which is preliminary data.</text>
</comment>
<proteinExistence type="predicted"/>
<evidence type="ECO:0000256" key="1">
    <source>
        <dbReference type="SAM" id="Coils"/>
    </source>
</evidence>
<keyword evidence="3" id="KW-1185">Reference proteome</keyword>
<accession>A0A9W8MFT9</accession>
<organism evidence="2 3">
    <name type="scientific">Candolleomyces eurysporus</name>
    <dbReference type="NCBI Taxonomy" id="2828524"/>
    <lineage>
        <taxon>Eukaryota</taxon>
        <taxon>Fungi</taxon>
        <taxon>Dikarya</taxon>
        <taxon>Basidiomycota</taxon>
        <taxon>Agaricomycotina</taxon>
        <taxon>Agaricomycetes</taxon>
        <taxon>Agaricomycetidae</taxon>
        <taxon>Agaricales</taxon>
        <taxon>Agaricineae</taxon>
        <taxon>Psathyrellaceae</taxon>
        <taxon>Candolleomyces</taxon>
    </lineage>
</organism>
<feature type="coiled-coil region" evidence="1">
    <location>
        <begin position="8"/>
        <end position="116"/>
    </location>
</feature>
<dbReference type="AlphaFoldDB" id="A0A9W8MFT9"/>
<keyword evidence="1" id="KW-0175">Coiled coil</keyword>
<protein>
    <submittedName>
        <fullName evidence="2">Uncharacterized protein</fullName>
    </submittedName>
</protein>
<evidence type="ECO:0000313" key="2">
    <source>
        <dbReference type="EMBL" id="KAJ2927024.1"/>
    </source>
</evidence>
<evidence type="ECO:0000313" key="3">
    <source>
        <dbReference type="Proteomes" id="UP001140091"/>
    </source>
</evidence>
<sequence length="208" mass="23771">MQQFMEEIDRSRIELAWKTKELESAKEEVENLKKERAEIQATLRLKDEMLGKSENTLSALASLLESTKKEVESLKKEQAAVSRLVKDQLEVTKGGAREIREDLDRLKQLAIDSEGRSLVDLNVYLNGRTPGLDAEYKAMERSVFDINQAGLIWLTNRPVWHSDGVKVSYIRFTALIEGDKVSLDKLREGIVKSHQRIWKCDAISTLKL</sequence>
<dbReference type="Proteomes" id="UP001140091">
    <property type="component" value="Unassembled WGS sequence"/>
</dbReference>
<dbReference type="EMBL" id="JANBPK010001039">
    <property type="protein sequence ID" value="KAJ2927024.1"/>
    <property type="molecule type" value="Genomic_DNA"/>
</dbReference>
<reference evidence="2" key="1">
    <citation type="submission" date="2022-06" db="EMBL/GenBank/DDBJ databases">
        <title>Genome Sequence of Candolleomyces eurysporus.</title>
        <authorList>
            <person name="Buettner E."/>
        </authorList>
    </citation>
    <scope>NUCLEOTIDE SEQUENCE</scope>
    <source>
        <strain evidence="2">VTCC 930004</strain>
    </source>
</reference>
<name>A0A9W8MFT9_9AGAR</name>
<dbReference type="OrthoDB" id="3081033at2759"/>
<gene>
    <name evidence="2" type="ORF">H1R20_g10045</name>
</gene>